<dbReference type="AlphaFoldDB" id="A0A915PW53"/>
<dbReference type="InterPro" id="IPR004649">
    <property type="entry name" value="RNase_H2_suA"/>
</dbReference>
<dbReference type="Gene3D" id="1.10.10.460">
    <property type="entry name" value="Ribonuclease hii. Domain 2"/>
    <property type="match status" value="1"/>
</dbReference>
<dbReference type="PANTHER" id="PTHR10954:SF7">
    <property type="entry name" value="RIBONUCLEASE H2 SUBUNIT A"/>
    <property type="match status" value="1"/>
</dbReference>
<dbReference type="InterPro" id="IPR023160">
    <property type="entry name" value="RNase_HII_hlx-loop-hlx_cap_dom"/>
</dbReference>
<dbReference type="GO" id="GO:0003723">
    <property type="term" value="F:RNA binding"/>
    <property type="evidence" value="ECO:0007669"/>
    <property type="project" value="UniProtKB-UniRule"/>
</dbReference>
<dbReference type="SUPFAM" id="SSF53098">
    <property type="entry name" value="Ribonuclease H-like"/>
    <property type="match status" value="1"/>
</dbReference>
<keyword evidence="5 9" id="KW-0479">Metal-binding</keyword>
<dbReference type="PROSITE" id="PS51975">
    <property type="entry name" value="RNASE_H_2"/>
    <property type="match status" value="1"/>
</dbReference>
<dbReference type="GO" id="GO:0032299">
    <property type="term" value="C:ribonuclease H2 complex"/>
    <property type="evidence" value="ECO:0007669"/>
    <property type="project" value="TreeGrafter"/>
</dbReference>
<evidence type="ECO:0000256" key="7">
    <source>
        <dbReference type="ARBA" id="ARBA00022801"/>
    </source>
</evidence>
<dbReference type="InterPro" id="IPR024567">
    <property type="entry name" value="RNase_HII/HIII_dom"/>
</dbReference>
<keyword evidence="6 9" id="KW-0255">Endonuclease</keyword>
<dbReference type="InterPro" id="IPR012337">
    <property type="entry name" value="RNaseH-like_sf"/>
</dbReference>
<dbReference type="InterPro" id="IPR001352">
    <property type="entry name" value="RNase_HII/HIII"/>
</dbReference>
<evidence type="ECO:0000256" key="3">
    <source>
        <dbReference type="ARBA" id="ARBA00007058"/>
    </source>
</evidence>
<dbReference type="EC" id="3.1.26.4" evidence="10"/>
<feature type="binding site" evidence="9">
    <location>
        <position position="35"/>
    </location>
    <ligand>
        <name>a divalent metal cation</name>
        <dbReference type="ChEBI" id="CHEBI:60240"/>
    </ligand>
</feature>
<accession>A0A915PW53</accession>
<dbReference type="InterPro" id="IPR036397">
    <property type="entry name" value="RNaseH_sf"/>
</dbReference>
<comment type="function">
    <text evidence="10">Endonuclease that specifically degrades the RNA of RNA-DNA hybrids.</text>
</comment>
<dbReference type="GO" id="GO:0004523">
    <property type="term" value="F:RNA-DNA hybrid ribonuclease activity"/>
    <property type="evidence" value="ECO:0007669"/>
    <property type="project" value="UniProtKB-UniRule"/>
</dbReference>
<sequence>MFITQIKSTAVEAVTEFSGNFKDFGENMPCAIGIDEAGRGPVLGPMVYACAVTLINNKNMLSRMGVDDSKVLTETKREEIFKEMVGDGTSKIVGYACQIVSAQMISGAMLRRKKCSLNKLSHDCAVKLLQSALDHNINVVEVYVDTVGPKESYRVMLQKKFPGLRIIVAEKADSKFPVVSAASIVAKVKRDRVLRNWLFPEGAINVPPGGYGSGYPGDPSTKSFLLGAIDEVFGYPNLVRFSWKTAEVLLNKMAVKCKWSKPETSCKAITSFFRPCSNGRNCGSLKTQFFTDRCLSNISNCSNF</sequence>
<evidence type="ECO:0000313" key="12">
    <source>
        <dbReference type="Proteomes" id="UP000887581"/>
    </source>
</evidence>
<reference evidence="13" key="1">
    <citation type="submission" date="2022-11" db="UniProtKB">
        <authorList>
            <consortium name="WormBaseParasite"/>
        </authorList>
    </citation>
    <scope>IDENTIFICATION</scope>
</reference>
<evidence type="ECO:0000256" key="5">
    <source>
        <dbReference type="ARBA" id="ARBA00022723"/>
    </source>
</evidence>
<keyword evidence="12" id="KW-1185">Reference proteome</keyword>
<dbReference type="CDD" id="cd07181">
    <property type="entry name" value="RNase_HII_eukaryota_like"/>
    <property type="match status" value="1"/>
</dbReference>
<feature type="binding site" evidence="9">
    <location>
        <position position="36"/>
    </location>
    <ligand>
        <name>a divalent metal cation</name>
        <dbReference type="ChEBI" id="CHEBI:60240"/>
    </ligand>
</feature>
<organism evidence="12 13">
    <name type="scientific">Setaria digitata</name>
    <dbReference type="NCBI Taxonomy" id="48799"/>
    <lineage>
        <taxon>Eukaryota</taxon>
        <taxon>Metazoa</taxon>
        <taxon>Ecdysozoa</taxon>
        <taxon>Nematoda</taxon>
        <taxon>Chromadorea</taxon>
        <taxon>Rhabditida</taxon>
        <taxon>Spirurina</taxon>
        <taxon>Spiruromorpha</taxon>
        <taxon>Filarioidea</taxon>
        <taxon>Setariidae</taxon>
        <taxon>Setaria</taxon>
    </lineage>
</organism>
<evidence type="ECO:0000256" key="6">
    <source>
        <dbReference type="ARBA" id="ARBA00022759"/>
    </source>
</evidence>
<dbReference type="Gene3D" id="3.30.420.10">
    <property type="entry name" value="Ribonuclease H-like superfamily/Ribonuclease H"/>
    <property type="match status" value="1"/>
</dbReference>
<evidence type="ECO:0000256" key="1">
    <source>
        <dbReference type="ARBA" id="ARBA00000077"/>
    </source>
</evidence>
<evidence type="ECO:0000313" key="13">
    <source>
        <dbReference type="WBParaSite" id="sdigi.contig3.g425.t1"/>
    </source>
</evidence>
<comment type="cofactor">
    <cofactor evidence="2">
        <name>Mg(2+)</name>
        <dbReference type="ChEBI" id="CHEBI:18420"/>
    </cofactor>
</comment>
<feature type="binding site" evidence="9">
    <location>
        <position position="145"/>
    </location>
    <ligand>
        <name>a divalent metal cation</name>
        <dbReference type="ChEBI" id="CHEBI:60240"/>
    </ligand>
</feature>
<evidence type="ECO:0000259" key="11">
    <source>
        <dbReference type="PROSITE" id="PS51975"/>
    </source>
</evidence>
<keyword evidence="4 9" id="KW-0540">Nuclease</keyword>
<dbReference type="WBParaSite" id="sdigi.contig3.g425.t1">
    <property type="protein sequence ID" value="sdigi.contig3.g425.t1"/>
    <property type="gene ID" value="sdigi.contig3.g425"/>
</dbReference>
<proteinExistence type="inferred from homology"/>
<evidence type="ECO:0000256" key="9">
    <source>
        <dbReference type="PROSITE-ProRule" id="PRU01319"/>
    </source>
</evidence>
<keyword evidence="7 9" id="KW-0378">Hydrolase</keyword>
<dbReference type="Proteomes" id="UP000887581">
    <property type="component" value="Unplaced"/>
</dbReference>
<protein>
    <recommendedName>
        <fullName evidence="10">Ribonuclease</fullName>
        <ecNumber evidence="10">3.1.26.4</ecNumber>
    </recommendedName>
</protein>
<evidence type="ECO:0000256" key="10">
    <source>
        <dbReference type="RuleBase" id="RU003515"/>
    </source>
</evidence>
<dbReference type="FunFam" id="3.30.420.10:FF:000016">
    <property type="entry name" value="Ribonuclease"/>
    <property type="match status" value="1"/>
</dbReference>
<dbReference type="NCBIfam" id="TIGR00729">
    <property type="entry name" value="ribonuclease HII"/>
    <property type="match status" value="1"/>
</dbReference>
<comment type="cofactor">
    <cofactor evidence="9">
        <name>Mn(2+)</name>
        <dbReference type="ChEBI" id="CHEBI:29035"/>
    </cofactor>
    <cofactor evidence="9">
        <name>Mg(2+)</name>
        <dbReference type="ChEBI" id="CHEBI:18420"/>
    </cofactor>
    <text evidence="9">Manganese or magnesium. Binds 1 divalent metal ion per monomer in the absence of substrate. May bind a second metal ion after substrate binding.</text>
</comment>
<name>A0A915PW53_9BILA</name>
<comment type="similarity">
    <text evidence="3">Belongs to the RNase HII family. Eukaryotic subfamily.</text>
</comment>
<comment type="function">
    <text evidence="8">Catalytic subunit of RNase HII, an endonuclease that specifically degrades the RNA of RNA:DNA hybrids. Participates in DNA replication, possibly by mediating the removal of lagging-strand Okazaki fragment RNA primers during DNA replication. Mediates the excision of single ribonucleotides from DNA:RNA duplexes.</text>
</comment>
<dbReference type="GO" id="GO:0006298">
    <property type="term" value="P:mismatch repair"/>
    <property type="evidence" value="ECO:0007669"/>
    <property type="project" value="TreeGrafter"/>
</dbReference>
<dbReference type="PANTHER" id="PTHR10954">
    <property type="entry name" value="RIBONUCLEASE H2 SUBUNIT A"/>
    <property type="match status" value="1"/>
</dbReference>
<dbReference type="Pfam" id="PF01351">
    <property type="entry name" value="RNase_HII"/>
    <property type="match status" value="1"/>
</dbReference>
<dbReference type="GO" id="GO:0046872">
    <property type="term" value="F:metal ion binding"/>
    <property type="evidence" value="ECO:0007669"/>
    <property type="project" value="UniProtKB-KW"/>
</dbReference>
<dbReference type="FunFam" id="1.10.10.460:FF:000001">
    <property type="entry name" value="Ribonuclease"/>
    <property type="match status" value="1"/>
</dbReference>
<feature type="domain" description="RNase H type-2" evidence="11">
    <location>
        <begin position="29"/>
        <end position="255"/>
    </location>
</feature>
<comment type="catalytic activity">
    <reaction evidence="1 9 10">
        <text>Endonucleolytic cleavage to 5'-phosphomonoester.</text>
        <dbReference type="EC" id="3.1.26.4"/>
    </reaction>
</comment>
<evidence type="ECO:0000256" key="2">
    <source>
        <dbReference type="ARBA" id="ARBA00001946"/>
    </source>
</evidence>
<evidence type="ECO:0000256" key="4">
    <source>
        <dbReference type="ARBA" id="ARBA00022722"/>
    </source>
</evidence>
<evidence type="ECO:0000256" key="8">
    <source>
        <dbReference type="ARBA" id="ARBA00024981"/>
    </source>
</evidence>
<dbReference type="GO" id="GO:0043137">
    <property type="term" value="P:DNA replication, removal of RNA primer"/>
    <property type="evidence" value="ECO:0007669"/>
    <property type="project" value="TreeGrafter"/>
</dbReference>